<dbReference type="InterPro" id="IPR056493">
    <property type="entry name" value="HVO_0513_N"/>
</dbReference>
<reference evidence="5 6" key="1">
    <citation type="submission" date="2019-08" db="EMBL/GenBank/DDBJ databases">
        <title>Archaea genome.</title>
        <authorList>
            <person name="Kajale S."/>
            <person name="Shouche Y."/>
            <person name="Deshpande N."/>
            <person name="Sharma A."/>
        </authorList>
    </citation>
    <scope>NUCLEOTIDE SEQUENCE [LARGE SCALE GENOMIC DNA]</scope>
    <source>
        <strain evidence="5 6">ESP3B_9</strain>
    </source>
</reference>
<evidence type="ECO:0000313" key="5">
    <source>
        <dbReference type="EMBL" id="TYT61207.1"/>
    </source>
</evidence>
<evidence type="ECO:0000256" key="1">
    <source>
        <dbReference type="ARBA" id="ARBA00023015"/>
    </source>
</evidence>
<dbReference type="InterPro" id="IPR036388">
    <property type="entry name" value="WH-like_DNA-bd_sf"/>
</dbReference>
<dbReference type="Proteomes" id="UP000324104">
    <property type="component" value="Unassembled WGS sequence"/>
</dbReference>
<accession>A0A5D5AK48</accession>
<feature type="domain" description="HVO-0513-like N-terminal" evidence="4">
    <location>
        <begin position="16"/>
        <end position="153"/>
    </location>
</feature>
<protein>
    <submittedName>
        <fullName evidence="5">Helix-turn-helix domain-containing protein</fullName>
    </submittedName>
</protein>
<gene>
    <name evidence="5" type="ORF">FYC77_14910</name>
</gene>
<dbReference type="PANTHER" id="PTHR34236:SF1">
    <property type="entry name" value="DIMETHYL SULFOXIDE REDUCTASE TRANSCRIPTIONAL ACTIVATOR"/>
    <property type="match status" value="1"/>
</dbReference>
<evidence type="ECO:0000259" key="4">
    <source>
        <dbReference type="Pfam" id="PF24278"/>
    </source>
</evidence>
<proteinExistence type="predicted"/>
<dbReference type="Gene3D" id="1.10.10.10">
    <property type="entry name" value="Winged helix-like DNA-binding domain superfamily/Winged helix DNA-binding domain"/>
    <property type="match status" value="1"/>
</dbReference>
<dbReference type="PANTHER" id="PTHR34236">
    <property type="entry name" value="DIMETHYL SULFOXIDE REDUCTASE TRANSCRIPTIONAL ACTIVATOR"/>
    <property type="match status" value="1"/>
</dbReference>
<feature type="domain" description="HTH bat-type" evidence="3">
    <location>
        <begin position="164"/>
        <end position="215"/>
    </location>
</feature>
<comment type="caution">
    <text evidence="5">The sequence shown here is derived from an EMBL/GenBank/DDBJ whole genome shotgun (WGS) entry which is preliminary data.</text>
</comment>
<evidence type="ECO:0000256" key="2">
    <source>
        <dbReference type="ARBA" id="ARBA00023163"/>
    </source>
</evidence>
<dbReference type="InterPro" id="IPR007050">
    <property type="entry name" value="HTH_bacterioopsin"/>
</dbReference>
<dbReference type="Pfam" id="PF24278">
    <property type="entry name" value="HVO_0513_N"/>
    <property type="match status" value="1"/>
</dbReference>
<keyword evidence="6" id="KW-1185">Reference proteome</keyword>
<dbReference type="SUPFAM" id="SSF88659">
    <property type="entry name" value="Sigma3 and sigma4 domains of RNA polymerase sigma factors"/>
    <property type="match status" value="1"/>
</dbReference>
<sequence length="221" mass="24668">MRVATVVLTWTAGEFHEVDDAFARSEAVSLESIRHLDPIHDRLCTELLELRGDLEAARTLLAAVPDVLEFDVAGANGRGIASVQYRTAGRMTDLLAILREHEIVVDWPMTFVGAEGHDRALEIRVLGTSRAIQRAAADLPDGVDLDLQRLSGYEPDATRFSPSLTDRQRELFDHAFEEGYYEIPRETTHRELAEQFDISAGTVGEHLQRIEGKLAASYRRG</sequence>
<dbReference type="Pfam" id="PF04967">
    <property type="entry name" value="HTH_10"/>
    <property type="match status" value="1"/>
</dbReference>
<dbReference type="AlphaFoldDB" id="A0A5D5AK48"/>
<evidence type="ECO:0000313" key="6">
    <source>
        <dbReference type="Proteomes" id="UP000324104"/>
    </source>
</evidence>
<evidence type="ECO:0000259" key="3">
    <source>
        <dbReference type="Pfam" id="PF04967"/>
    </source>
</evidence>
<organism evidence="5 6">
    <name type="scientific">Natrialba swarupiae</name>
    <dbReference type="NCBI Taxonomy" id="2448032"/>
    <lineage>
        <taxon>Archaea</taxon>
        <taxon>Methanobacteriati</taxon>
        <taxon>Methanobacteriota</taxon>
        <taxon>Stenosarchaea group</taxon>
        <taxon>Halobacteria</taxon>
        <taxon>Halobacteriales</taxon>
        <taxon>Natrialbaceae</taxon>
        <taxon>Natrialba</taxon>
    </lineage>
</organism>
<keyword evidence="1" id="KW-0805">Transcription regulation</keyword>
<dbReference type="EMBL" id="VTAW01000021">
    <property type="protein sequence ID" value="TYT61207.1"/>
    <property type="molecule type" value="Genomic_DNA"/>
</dbReference>
<name>A0A5D5AK48_9EURY</name>
<dbReference type="InterPro" id="IPR013324">
    <property type="entry name" value="RNA_pol_sigma_r3/r4-like"/>
</dbReference>
<keyword evidence="2" id="KW-0804">Transcription</keyword>
<dbReference type="RefSeq" id="WP_149082292.1">
    <property type="nucleotide sequence ID" value="NZ_VTAW01000021.1"/>
</dbReference>